<dbReference type="Pfam" id="PF12697">
    <property type="entry name" value="Abhydrolase_6"/>
    <property type="match status" value="1"/>
</dbReference>
<dbReference type="AlphaFoldDB" id="A0A0R3MQA3"/>
<dbReference type="InterPro" id="IPR029058">
    <property type="entry name" value="AB_hydrolase_fold"/>
</dbReference>
<keyword evidence="3" id="KW-1185">Reference proteome</keyword>
<evidence type="ECO:0000313" key="2">
    <source>
        <dbReference type="EMBL" id="KRR22392.1"/>
    </source>
</evidence>
<evidence type="ECO:0000259" key="1">
    <source>
        <dbReference type="Pfam" id="PF12697"/>
    </source>
</evidence>
<dbReference type="Gene3D" id="3.40.50.1820">
    <property type="entry name" value="alpha/beta hydrolase"/>
    <property type="match status" value="1"/>
</dbReference>
<dbReference type="InterPro" id="IPR000073">
    <property type="entry name" value="AB_hydrolase_1"/>
</dbReference>
<organism evidence="2 3">
    <name type="scientific">Bradyrhizobium retamae</name>
    <dbReference type="NCBI Taxonomy" id="1300035"/>
    <lineage>
        <taxon>Bacteria</taxon>
        <taxon>Pseudomonadati</taxon>
        <taxon>Pseudomonadota</taxon>
        <taxon>Alphaproteobacteria</taxon>
        <taxon>Hyphomicrobiales</taxon>
        <taxon>Nitrobacteraceae</taxon>
        <taxon>Bradyrhizobium</taxon>
    </lineage>
</organism>
<dbReference type="GO" id="GO:0004301">
    <property type="term" value="F:epoxide hydrolase activity"/>
    <property type="evidence" value="ECO:0007669"/>
    <property type="project" value="TreeGrafter"/>
</dbReference>
<feature type="domain" description="AB hydrolase-1" evidence="1">
    <location>
        <begin position="10"/>
        <end position="232"/>
    </location>
</feature>
<sequence length="242" mass="26774">MAQTSGKTFLVCTGAWSAGWAWKKMHPLMASAGHRLVTPTYTGLGEREHLTSPSNDLETHIQDILAVIKYEDLSEIELVGHSYGGMVATGVADRARERIARLVYLDAFVPADGQSLMDAGPPTVRQRMQEAAKAGDGWRVPSNPIPPDTSEADVKWISERRVPQSIKCFEQPLKMRGGNLTLPRSYVYFTRVTPADPFRPFAERAKNDPSWRYYELDASHSAHVTAPDALARLLQTIASQPA</sequence>
<accession>A0A0R3MQA3</accession>
<dbReference type="SUPFAM" id="SSF53474">
    <property type="entry name" value="alpha/beta-Hydrolases"/>
    <property type="match status" value="1"/>
</dbReference>
<dbReference type="InterPro" id="IPR051340">
    <property type="entry name" value="Haloalkane_dehalogenase"/>
</dbReference>
<evidence type="ECO:0000313" key="3">
    <source>
        <dbReference type="Proteomes" id="UP000052023"/>
    </source>
</evidence>
<dbReference type="PANTHER" id="PTHR42977:SF1">
    <property type="entry name" value="BLR6576 PROTEIN"/>
    <property type="match status" value="1"/>
</dbReference>
<dbReference type="EMBL" id="LLYA01000165">
    <property type="protein sequence ID" value="KRR22392.1"/>
    <property type="molecule type" value="Genomic_DNA"/>
</dbReference>
<dbReference type="Proteomes" id="UP000052023">
    <property type="component" value="Unassembled WGS sequence"/>
</dbReference>
<name>A0A0R3MQA3_9BRAD</name>
<dbReference type="PRINTS" id="PR00111">
    <property type="entry name" value="ABHYDROLASE"/>
</dbReference>
<gene>
    <name evidence="2" type="ORF">CQ13_29475</name>
</gene>
<dbReference type="PANTHER" id="PTHR42977">
    <property type="entry name" value="HYDROLASE-RELATED"/>
    <property type="match status" value="1"/>
</dbReference>
<comment type="caution">
    <text evidence="2">The sequence shown here is derived from an EMBL/GenBank/DDBJ whole genome shotgun (WGS) entry which is preliminary data.</text>
</comment>
<reference evidence="2 3" key="1">
    <citation type="submission" date="2014-03" db="EMBL/GenBank/DDBJ databases">
        <title>Bradyrhizobium valentinum sp. nov., isolated from effective nodules of Lupinus mariae-josephae, a lupine endemic of basic-lime soils in Eastern Spain.</title>
        <authorList>
            <person name="Duran D."/>
            <person name="Rey L."/>
            <person name="Navarro A."/>
            <person name="Busquets A."/>
            <person name="Imperial J."/>
            <person name="Ruiz-Argueso T."/>
        </authorList>
    </citation>
    <scope>NUCLEOTIDE SEQUENCE [LARGE SCALE GENOMIC DNA]</scope>
    <source>
        <strain evidence="2 3">Ro19</strain>
    </source>
</reference>
<protein>
    <submittedName>
        <fullName evidence="2">Esterase</fullName>
    </submittedName>
</protein>
<proteinExistence type="predicted"/>